<evidence type="ECO:0000256" key="1">
    <source>
        <dbReference type="SAM" id="SignalP"/>
    </source>
</evidence>
<feature type="chain" id="PRO_5008266457" evidence="1">
    <location>
        <begin position="25"/>
        <end position="125"/>
    </location>
</feature>
<evidence type="ECO:0000313" key="2">
    <source>
        <dbReference type="EMBL" id="KUI62680.1"/>
    </source>
</evidence>
<keyword evidence="1" id="KW-0732">Signal</keyword>
<organism evidence="2 3">
    <name type="scientific">Cytospora mali</name>
    <name type="common">Apple Valsa canker fungus</name>
    <name type="synonym">Valsa mali</name>
    <dbReference type="NCBI Taxonomy" id="578113"/>
    <lineage>
        <taxon>Eukaryota</taxon>
        <taxon>Fungi</taxon>
        <taxon>Dikarya</taxon>
        <taxon>Ascomycota</taxon>
        <taxon>Pezizomycotina</taxon>
        <taxon>Sordariomycetes</taxon>
        <taxon>Sordariomycetidae</taxon>
        <taxon>Diaporthales</taxon>
        <taxon>Cytosporaceae</taxon>
        <taxon>Cytospora</taxon>
    </lineage>
</organism>
<evidence type="ECO:0000313" key="3">
    <source>
        <dbReference type="Proteomes" id="UP000078576"/>
    </source>
</evidence>
<sequence length="125" mass="14267">MWSLGCMFLEFVTWILVGAKGLDAFGDQRHKDGGSRDSRFSVDNFFRNIKEEEQIRAQVKPSVLNVTFKPICMLLVDKEKRDNFNAVSTRLKKLFKKCQQNPSYALYRDAKEVDGITARAGLATT</sequence>
<dbReference type="AlphaFoldDB" id="A0A194VFA1"/>
<name>A0A194VFA1_CYTMA</name>
<proteinExistence type="predicted"/>
<dbReference type="Proteomes" id="UP000078576">
    <property type="component" value="Unassembled WGS sequence"/>
</dbReference>
<protein>
    <submittedName>
        <fullName evidence="2">Uncharacterized protein</fullName>
    </submittedName>
</protein>
<dbReference type="OrthoDB" id="4062651at2759"/>
<accession>A0A194VFA1</accession>
<dbReference type="EMBL" id="KN714826">
    <property type="protein sequence ID" value="KUI62680.1"/>
    <property type="molecule type" value="Genomic_DNA"/>
</dbReference>
<feature type="signal peptide" evidence="1">
    <location>
        <begin position="1"/>
        <end position="24"/>
    </location>
</feature>
<keyword evidence="3" id="KW-1185">Reference proteome</keyword>
<gene>
    <name evidence="2" type="ORF">VP1G_09783</name>
</gene>
<reference evidence="3" key="1">
    <citation type="submission" date="2014-12" db="EMBL/GenBank/DDBJ databases">
        <title>Genome Sequence of Valsa Canker Pathogens Uncovers a Specific Adaption of Colonization on Woody Bark.</title>
        <authorList>
            <person name="Yin Z."/>
            <person name="Liu H."/>
            <person name="Gao X."/>
            <person name="Li Z."/>
            <person name="Song N."/>
            <person name="Ke X."/>
            <person name="Dai Q."/>
            <person name="Wu Y."/>
            <person name="Sun Y."/>
            <person name="Xu J.-R."/>
            <person name="Kang Z.K."/>
            <person name="Wang L."/>
            <person name="Huang L."/>
        </authorList>
    </citation>
    <scope>NUCLEOTIDE SEQUENCE [LARGE SCALE GENOMIC DNA]</scope>
    <source>
        <strain evidence="3">SXYL134</strain>
    </source>
</reference>